<feature type="domain" description="HAMP" evidence="16">
    <location>
        <begin position="359"/>
        <end position="411"/>
    </location>
</feature>
<dbReference type="PANTHER" id="PTHR43047:SF64">
    <property type="entry name" value="HISTIDINE KINASE CONTAINING CHEY-HOMOLOGOUS RECEIVER DOMAIN AND PAS DOMAIN-RELATED"/>
    <property type="match status" value="1"/>
</dbReference>
<sequence length="900" mass="100843">MKLHLRLVLILPFLLQIFTIVGLTGWLSFRNGQKAVSDLASQLHTELAKRIEERVHTYLEIPLLVNEINADAIRLGLLDINDIPRLEPYFFAQMRQFKTVSYISLGTEERNYVGVARRDDKSLILEVSDERNNYFLNTWLLNEGGERVELLNPGPSYDPRQREWYQTGVSAGKPIWTEIYPYLVSQELAITASRPVYDAQGQLLGIIGADLILTQIGDFLESLEIGKTGEAFIIERSGFLVATSTEELLFRDKEGKNERLLGVESDDLLIQKTAQSLQEKFGDFNQITATDQLDIEIEGDRLLLHILPYQDEGGLDWLIVLVVPEQDFMAQIHANTRTTILLCLAALGMASLLGIYTSRWISQPILRLIESSEAISEGNLQQEVSGGAIAEFQTLAQVFNHMANQLNTAFTNLEQKVAERTSELAEAKEIADAANQAKSEFLANMSHELRTPLNGILGYAQILHRAKDLNHHRQGVEVIAQAGTHLLNLINDILDLAKIEARKMELYPTDFHLPAFLIGVAEIAKIRAEHQGITLYSSFNEHLPSAIHADEKRLRQVLLNLLGNAIKFTDIGQVIFKVERVKNLANHPDFSPDATATLRFTIEDTGVGMSPEQLTQIFLPFEQVGSTAKRSEGTGLGLTICRQIVAMMGSELQVKSTLGTGSQFWFTLDVPVSQKWVNRVTQCQKGRIISYTGERKKILIVDDKVVNRRVINEILNPLGFEIQEATNGVEGLAVLAKWQADLIITDIAMPEMNGYEFVRNLRQSYSCTVPIIAASASVSLSDQSLAFKAGCNSFLEKPLDLEKLLSYIQQHLKLQWMYEQEAQPLTKEQPLVFPPAQKLQVFYQTLRIGDIGGLEEAARQLGAENKDYRGFCDRLLTLSAEFDESGILQLLDQAVSVDIL</sequence>
<dbReference type="InterPro" id="IPR003660">
    <property type="entry name" value="HAMP_dom"/>
</dbReference>
<dbReference type="PROSITE" id="PS50110">
    <property type="entry name" value="RESPONSE_REGULATORY"/>
    <property type="match status" value="1"/>
</dbReference>
<dbReference type="InterPro" id="IPR005467">
    <property type="entry name" value="His_kinase_dom"/>
</dbReference>
<dbReference type="Pfam" id="PF02518">
    <property type="entry name" value="HATPase_c"/>
    <property type="match status" value="1"/>
</dbReference>
<dbReference type="Proteomes" id="UP001526426">
    <property type="component" value="Unassembled WGS sequence"/>
</dbReference>
<feature type="modified residue" description="4-aspartylphosphate" evidence="12">
    <location>
        <position position="746"/>
    </location>
</feature>
<dbReference type="InterPro" id="IPR004358">
    <property type="entry name" value="Sig_transdc_His_kin-like_C"/>
</dbReference>
<proteinExistence type="predicted"/>
<dbReference type="InterPro" id="IPR011006">
    <property type="entry name" value="CheY-like_superfamily"/>
</dbReference>
<evidence type="ECO:0000259" key="14">
    <source>
        <dbReference type="PROSITE" id="PS50109"/>
    </source>
</evidence>
<dbReference type="RefSeq" id="WP_265262616.1">
    <property type="nucleotide sequence ID" value="NZ_JAIHOM010000005.1"/>
</dbReference>
<dbReference type="PROSITE" id="PS50885">
    <property type="entry name" value="HAMP"/>
    <property type="match status" value="1"/>
</dbReference>
<dbReference type="Gene3D" id="6.10.340.10">
    <property type="match status" value="1"/>
</dbReference>
<dbReference type="PANTHER" id="PTHR43047">
    <property type="entry name" value="TWO-COMPONENT HISTIDINE PROTEIN KINASE"/>
    <property type="match status" value="1"/>
</dbReference>
<dbReference type="EMBL" id="JAIHOM010000005">
    <property type="protein sequence ID" value="MCW6034956.1"/>
    <property type="molecule type" value="Genomic_DNA"/>
</dbReference>
<evidence type="ECO:0000256" key="11">
    <source>
        <dbReference type="ARBA" id="ARBA00023136"/>
    </source>
</evidence>
<dbReference type="SUPFAM" id="SSF52172">
    <property type="entry name" value="CheY-like"/>
    <property type="match status" value="1"/>
</dbReference>
<protein>
    <recommendedName>
        <fullName evidence="3">histidine kinase</fullName>
        <ecNumber evidence="3">2.7.13.3</ecNumber>
    </recommendedName>
</protein>
<dbReference type="Pfam" id="PF00672">
    <property type="entry name" value="HAMP"/>
    <property type="match status" value="1"/>
</dbReference>
<dbReference type="SMART" id="SM00304">
    <property type="entry name" value="HAMP"/>
    <property type="match status" value="1"/>
</dbReference>
<feature type="domain" description="Response regulatory" evidence="15">
    <location>
        <begin position="697"/>
        <end position="812"/>
    </location>
</feature>
<dbReference type="PROSITE" id="PS50109">
    <property type="entry name" value="HIS_KIN"/>
    <property type="match status" value="1"/>
</dbReference>
<evidence type="ECO:0000256" key="13">
    <source>
        <dbReference type="SAM" id="Phobius"/>
    </source>
</evidence>
<reference evidence="17 18" key="1">
    <citation type="submission" date="2021-08" db="EMBL/GenBank/DDBJ databases">
        <title>Draft genome sequence of Spirulina subsalsa with high tolerance to salinity and hype-accumulation of phycocyanin.</title>
        <authorList>
            <person name="Pei H."/>
            <person name="Jiang L."/>
        </authorList>
    </citation>
    <scope>NUCLEOTIDE SEQUENCE [LARGE SCALE GENOMIC DNA]</scope>
    <source>
        <strain evidence="17 18">FACHB-351</strain>
    </source>
</reference>
<dbReference type="Pfam" id="PF00072">
    <property type="entry name" value="Response_reg"/>
    <property type="match status" value="1"/>
</dbReference>
<dbReference type="Pfam" id="PF00512">
    <property type="entry name" value="HisKA"/>
    <property type="match status" value="1"/>
</dbReference>
<dbReference type="SMART" id="SM00387">
    <property type="entry name" value="HATPase_c"/>
    <property type="match status" value="1"/>
</dbReference>
<evidence type="ECO:0000256" key="5">
    <source>
        <dbReference type="ARBA" id="ARBA00022553"/>
    </source>
</evidence>
<evidence type="ECO:0000259" key="16">
    <source>
        <dbReference type="PROSITE" id="PS50885"/>
    </source>
</evidence>
<keyword evidence="8" id="KW-0418">Kinase</keyword>
<keyword evidence="11 13" id="KW-0472">Membrane</keyword>
<evidence type="ECO:0000313" key="18">
    <source>
        <dbReference type="Proteomes" id="UP001526426"/>
    </source>
</evidence>
<dbReference type="Pfam" id="PF02743">
    <property type="entry name" value="dCache_1"/>
    <property type="match status" value="1"/>
</dbReference>
<dbReference type="CDD" id="cd00082">
    <property type="entry name" value="HisKA"/>
    <property type="match status" value="1"/>
</dbReference>
<dbReference type="PRINTS" id="PR00344">
    <property type="entry name" value="BCTRLSENSOR"/>
</dbReference>
<dbReference type="Gene3D" id="1.10.287.130">
    <property type="match status" value="1"/>
</dbReference>
<dbReference type="SUPFAM" id="SSF103190">
    <property type="entry name" value="Sensory domain-like"/>
    <property type="match status" value="1"/>
</dbReference>
<comment type="caution">
    <text evidence="17">The sequence shown here is derived from an EMBL/GenBank/DDBJ whole genome shotgun (WGS) entry which is preliminary data.</text>
</comment>
<evidence type="ECO:0000256" key="4">
    <source>
        <dbReference type="ARBA" id="ARBA00022475"/>
    </source>
</evidence>
<keyword evidence="4" id="KW-1003">Cell membrane</keyword>
<feature type="transmembrane region" description="Helical" evidence="13">
    <location>
        <begin position="7"/>
        <end position="29"/>
    </location>
</feature>
<comment type="catalytic activity">
    <reaction evidence="1">
        <text>ATP + protein L-histidine = ADP + protein N-phospho-L-histidine.</text>
        <dbReference type="EC" id="2.7.13.3"/>
    </reaction>
</comment>
<evidence type="ECO:0000256" key="7">
    <source>
        <dbReference type="ARBA" id="ARBA00022692"/>
    </source>
</evidence>
<keyword evidence="9 13" id="KW-1133">Transmembrane helix</keyword>
<evidence type="ECO:0000256" key="10">
    <source>
        <dbReference type="ARBA" id="ARBA00023012"/>
    </source>
</evidence>
<dbReference type="SUPFAM" id="SSF47384">
    <property type="entry name" value="Homodimeric domain of signal transducing histidine kinase"/>
    <property type="match status" value="1"/>
</dbReference>
<organism evidence="17 18">
    <name type="scientific">Spirulina subsalsa FACHB-351</name>
    <dbReference type="NCBI Taxonomy" id="234711"/>
    <lineage>
        <taxon>Bacteria</taxon>
        <taxon>Bacillati</taxon>
        <taxon>Cyanobacteriota</taxon>
        <taxon>Cyanophyceae</taxon>
        <taxon>Spirulinales</taxon>
        <taxon>Spirulinaceae</taxon>
        <taxon>Spirulina</taxon>
    </lineage>
</organism>
<evidence type="ECO:0000256" key="3">
    <source>
        <dbReference type="ARBA" id="ARBA00012438"/>
    </source>
</evidence>
<evidence type="ECO:0000256" key="12">
    <source>
        <dbReference type="PROSITE-ProRule" id="PRU00169"/>
    </source>
</evidence>
<dbReference type="CDD" id="cd16922">
    <property type="entry name" value="HATPase_EvgS-ArcB-TorS-like"/>
    <property type="match status" value="1"/>
</dbReference>
<dbReference type="SMART" id="SM00448">
    <property type="entry name" value="REC"/>
    <property type="match status" value="1"/>
</dbReference>
<evidence type="ECO:0000256" key="1">
    <source>
        <dbReference type="ARBA" id="ARBA00000085"/>
    </source>
</evidence>
<feature type="domain" description="Histidine kinase" evidence="14">
    <location>
        <begin position="444"/>
        <end position="672"/>
    </location>
</feature>
<dbReference type="InterPro" id="IPR001789">
    <property type="entry name" value="Sig_transdc_resp-reg_receiver"/>
</dbReference>
<dbReference type="EC" id="2.7.13.3" evidence="3"/>
<evidence type="ECO:0000256" key="6">
    <source>
        <dbReference type="ARBA" id="ARBA00022679"/>
    </source>
</evidence>
<keyword evidence="18" id="KW-1185">Reference proteome</keyword>
<evidence type="ECO:0000313" key="17">
    <source>
        <dbReference type="EMBL" id="MCW6034956.1"/>
    </source>
</evidence>
<dbReference type="Gene3D" id="3.40.50.2300">
    <property type="match status" value="1"/>
</dbReference>
<keyword evidence="6" id="KW-0808">Transferase</keyword>
<evidence type="ECO:0000256" key="9">
    <source>
        <dbReference type="ARBA" id="ARBA00022989"/>
    </source>
</evidence>
<keyword evidence="10" id="KW-0902">Two-component regulatory system</keyword>
<dbReference type="Gene3D" id="3.30.450.20">
    <property type="entry name" value="PAS domain"/>
    <property type="match status" value="1"/>
</dbReference>
<keyword evidence="7 13" id="KW-0812">Transmembrane</keyword>
<accession>A0ABT3L0D3</accession>
<dbReference type="InterPro" id="IPR003661">
    <property type="entry name" value="HisK_dim/P_dom"/>
</dbReference>
<dbReference type="InterPro" id="IPR036097">
    <property type="entry name" value="HisK_dim/P_sf"/>
</dbReference>
<evidence type="ECO:0000256" key="8">
    <source>
        <dbReference type="ARBA" id="ARBA00022777"/>
    </source>
</evidence>
<dbReference type="InterPro" id="IPR003594">
    <property type="entry name" value="HATPase_dom"/>
</dbReference>
<keyword evidence="5 12" id="KW-0597">Phosphoprotein</keyword>
<dbReference type="SMART" id="SM00388">
    <property type="entry name" value="HisKA"/>
    <property type="match status" value="1"/>
</dbReference>
<dbReference type="CDD" id="cd17546">
    <property type="entry name" value="REC_hyHK_CKI1_RcsC-like"/>
    <property type="match status" value="1"/>
</dbReference>
<gene>
    <name evidence="17" type="ORF">K4A83_01535</name>
</gene>
<evidence type="ECO:0000259" key="15">
    <source>
        <dbReference type="PROSITE" id="PS50110"/>
    </source>
</evidence>
<dbReference type="CDD" id="cd06225">
    <property type="entry name" value="HAMP"/>
    <property type="match status" value="1"/>
</dbReference>
<dbReference type="CDD" id="cd12913">
    <property type="entry name" value="PDC1_MCP_like"/>
    <property type="match status" value="1"/>
</dbReference>
<dbReference type="SUPFAM" id="SSF158472">
    <property type="entry name" value="HAMP domain-like"/>
    <property type="match status" value="1"/>
</dbReference>
<comment type="subcellular location">
    <subcellularLocation>
        <location evidence="2">Cell membrane</location>
        <topology evidence="2">Multi-pass membrane protein</topology>
    </subcellularLocation>
</comment>
<dbReference type="InterPro" id="IPR033479">
    <property type="entry name" value="dCache_1"/>
</dbReference>
<evidence type="ECO:0000256" key="2">
    <source>
        <dbReference type="ARBA" id="ARBA00004651"/>
    </source>
</evidence>
<dbReference type="Gene3D" id="3.30.565.10">
    <property type="entry name" value="Histidine kinase-like ATPase, C-terminal domain"/>
    <property type="match status" value="1"/>
</dbReference>
<dbReference type="InterPro" id="IPR036890">
    <property type="entry name" value="HATPase_C_sf"/>
</dbReference>
<dbReference type="InterPro" id="IPR029151">
    <property type="entry name" value="Sensor-like_sf"/>
</dbReference>
<dbReference type="SUPFAM" id="SSF55874">
    <property type="entry name" value="ATPase domain of HSP90 chaperone/DNA topoisomerase II/histidine kinase"/>
    <property type="match status" value="1"/>
</dbReference>
<name>A0ABT3L0D3_9CYAN</name>